<evidence type="ECO:0000313" key="2">
    <source>
        <dbReference type="Proteomes" id="UP000013827"/>
    </source>
</evidence>
<sequence>MPDLTAAELSIPAEQHPDPAKPLVIPVDSTVVGSTLRFIPWSVVGNPALLQLPPPPPGMQPSWVQIPQWVAISALLAFSEPEPAVATHFDRLSVLRLAVLAAAWRRILGALSDLGVFSTVHVDEDAFRTVCIQALHSRQIPVPELYLQWGDLGYSEAIVPLGPAPSAEAKAVDFLQYATVGALCDPTADVPFAALSDMTRCLGPVFTAAARVDPMGSAVVGAASLAAAAGHITPRASDGHPSLLARHVLSMLKTTRASFPACLRTNSFQNYSAEVETRAEYVGGTAAARDRVTEQRCSRAIAAKAPTLDSLLRALPRPTPPSVVYEAYRQLVSLYFPTDRRPMDLLLTDLDAQLHARLPTYQHALTNGKPFASILAGLRKLHESLEPSRKAPVMTSTGDSEDSALGKFDRAPSCSAGTASELRLFGAAVLYNKCRRGGAAALSPAAAAGLRAELLRLAAAAGCDVRLRAKLCRAVATLASAPSGRPATEHDTPALLHEALVAGLPAASALELVGLVAEEAAESEVREAEVQAVQALLLRCLAHAFEPSRPPPAAVPANAAPALASPAARSAALGALSAWASVPAAEAVTVAILAETPVFVPLLRLLASSGGDSPGGSSGGAAHSSEALAAAELLEAAVEAEPRDGCGGYMYLSAVELCPLAAALHAALQPTWRRVDAAAAAAGRQEAEADGEDDEDDEGDSEGALAQMSLLRTVAMLLRDGAATLLGPAPTAAAAAAAASSDEALASLLDSVRRGGAALQGRDDGVSALAGVWHIGRALLSRLVACLSHGGRAATEALLATEPFGPPLAAAAAAWPAEAASLRHALAAAACARATLPPARSEDGVLLVRGVGPTTQLRALLAPALCAAAELDSATVPAQALVALRGAADAVAGGDHRARSSWRAAEVALWAAAVTAHLVPPPMPPIVGAERSAEPTSAEAAVAELLEAALGAPFEALLACTRDTTSSRAAPPGAGAWAGAVGAEALLLAARCRLLGEHSGWLNSRPGAVRPVVAALAHATRHASDFAVEAAAEALHAVAIGAAATIAADGHALEGILAAAQRPAMCDGAAAGASGMTPELRLRLLQAAALVVAAAPPPQPLVALLSPVANQLSLLVNALERGAADRWTLVETCAVLAAALRPLGPHQLAGQFSELGGIGEAFLQQLWPLWGRAFRLAWRSALSTVDAEGDGEPDPAVDATCSLATACVWSAERGSFRPLVEATTAAVVEAMRAAAAAEIDARTSCAVLLPCTSLVASTLAAAASDDPAAAVVFAGVIDEAVATSHRLLCEVERAPLCEAVMSLAARAVHLQPLAVPHARSLGELLAVACHLLSSAEPGEATAVASVALVLSMARGCSGADEAAAARTLSALLCGDAARLMHALLLAAARGAPRHALPRIGEAFALCLELPGWAQADAIATWAASTHAAHALPARDALVAVLCTNGAPSMARRGLVVEAVVDYGHACRRDLFPYGQY</sequence>
<proteinExistence type="predicted"/>
<dbReference type="PANTHER" id="PTHR12363:SF54">
    <property type="entry name" value="NUCLEAR TRANSPORT RECEPTOR"/>
    <property type="match status" value="1"/>
</dbReference>
<name>A0A0D3KDG4_EMIH1</name>
<reference evidence="2" key="1">
    <citation type="journal article" date="2013" name="Nature">
        <title>Pan genome of the phytoplankton Emiliania underpins its global distribution.</title>
        <authorList>
            <person name="Read B.A."/>
            <person name="Kegel J."/>
            <person name="Klute M.J."/>
            <person name="Kuo A."/>
            <person name="Lefebvre S.C."/>
            <person name="Maumus F."/>
            <person name="Mayer C."/>
            <person name="Miller J."/>
            <person name="Monier A."/>
            <person name="Salamov A."/>
            <person name="Young J."/>
            <person name="Aguilar M."/>
            <person name="Claverie J.M."/>
            <person name="Frickenhaus S."/>
            <person name="Gonzalez K."/>
            <person name="Herman E.K."/>
            <person name="Lin Y.C."/>
            <person name="Napier J."/>
            <person name="Ogata H."/>
            <person name="Sarno A.F."/>
            <person name="Shmutz J."/>
            <person name="Schroeder D."/>
            <person name="de Vargas C."/>
            <person name="Verret F."/>
            <person name="von Dassow P."/>
            <person name="Valentin K."/>
            <person name="Van de Peer Y."/>
            <person name="Wheeler G."/>
            <person name="Dacks J.B."/>
            <person name="Delwiche C.F."/>
            <person name="Dyhrman S.T."/>
            <person name="Glockner G."/>
            <person name="John U."/>
            <person name="Richards T."/>
            <person name="Worden A.Z."/>
            <person name="Zhang X."/>
            <person name="Grigoriev I.V."/>
            <person name="Allen A.E."/>
            <person name="Bidle K."/>
            <person name="Borodovsky M."/>
            <person name="Bowler C."/>
            <person name="Brownlee C."/>
            <person name="Cock J.M."/>
            <person name="Elias M."/>
            <person name="Gladyshev V.N."/>
            <person name="Groth M."/>
            <person name="Guda C."/>
            <person name="Hadaegh A."/>
            <person name="Iglesias-Rodriguez M.D."/>
            <person name="Jenkins J."/>
            <person name="Jones B.M."/>
            <person name="Lawson T."/>
            <person name="Leese F."/>
            <person name="Lindquist E."/>
            <person name="Lobanov A."/>
            <person name="Lomsadze A."/>
            <person name="Malik S.B."/>
            <person name="Marsh M.E."/>
            <person name="Mackinder L."/>
            <person name="Mock T."/>
            <person name="Mueller-Roeber B."/>
            <person name="Pagarete A."/>
            <person name="Parker M."/>
            <person name="Probert I."/>
            <person name="Quesneville H."/>
            <person name="Raines C."/>
            <person name="Rensing S.A."/>
            <person name="Riano-Pachon D.M."/>
            <person name="Richier S."/>
            <person name="Rokitta S."/>
            <person name="Shiraiwa Y."/>
            <person name="Soanes D.M."/>
            <person name="van der Giezen M."/>
            <person name="Wahlund T.M."/>
            <person name="Williams B."/>
            <person name="Wilson W."/>
            <person name="Wolfe G."/>
            <person name="Wurch L.L."/>
        </authorList>
    </citation>
    <scope>NUCLEOTIDE SEQUENCE</scope>
</reference>
<dbReference type="GO" id="GO:0005737">
    <property type="term" value="C:cytoplasm"/>
    <property type="evidence" value="ECO:0007669"/>
    <property type="project" value="TreeGrafter"/>
</dbReference>
<evidence type="ECO:0000313" key="1">
    <source>
        <dbReference type="EnsemblProtists" id="EOD33799"/>
    </source>
</evidence>
<dbReference type="GeneID" id="17279070"/>
<dbReference type="Gene3D" id="1.25.10.10">
    <property type="entry name" value="Leucine-rich Repeat Variant"/>
    <property type="match status" value="1"/>
</dbReference>
<reference evidence="1" key="2">
    <citation type="submission" date="2024-10" db="UniProtKB">
        <authorList>
            <consortium name="EnsemblProtists"/>
        </authorList>
    </citation>
    <scope>IDENTIFICATION</scope>
</reference>
<accession>A0A0D3KDG4</accession>
<dbReference type="RefSeq" id="XP_005786228.1">
    <property type="nucleotide sequence ID" value="XM_005786171.1"/>
</dbReference>
<dbReference type="HOGENOM" id="CLU_249938_0_0_1"/>
<dbReference type="InterPro" id="IPR051345">
    <property type="entry name" value="Importin_beta-like_NTR"/>
</dbReference>
<dbReference type="PaxDb" id="2903-EOD33799"/>
<dbReference type="Proteomes" id="UP000013827">
    <property type="component" value="Unassembled WGS sequence"/>
</dbReference>
<dbReference type="EnsemblProtists" id="EOD33799">
    <property type="protein sequence ID" value="EOD33799"/>
    <property type="gene ID" value="EMIHUDRAFT_111617"/>
</dbReference>
<dbReference type="eggNOG" id="ENOG502T06M">
    <property type="taxonomic scope" value="Eukaryota"/>
</dbReference>
<organism evidence="1 2">
    <name type="scientific">Emiliania huxleyi (strain CCMP1516)</name>
    <dbReference type="NCBI Taxonomy" id="280463"/>
    <lineage>
        <taxon>Eukaryota</taxon>
        <taxon>Haptista</taxon>
        <taxon>Haptophyta</taxon>
        <taxon>Prymnesiophyceae</taxon>
        <taxon>Isochrysidales</taxon>
        <taxon>Noelaerhabdaceae</taxon>
        <taxon>Emiliania</taxon>
    </lineage>
</organism>
<dbReference type="PANTHER" id="PTHR12363">
    <property type="entry name" value="TRANSPORTIN 3 AND IMPORTIN 13"/>
    <property type="match status" value="1"/>
</dbReference>
<dbReference type="KEGG" id="ehx:EMIHUDRAFT_111617"/>
<dbReference type="InterPro" id="IPR011989">
    <property type="entry name" value="ARM-like"/>
</dbReference>
<protein>
    <submittedName>
        <fullName evidence="1">Uncharacterized protein</fullName>
    </submittedName>
</protein>
<keyword evidence="2" id="KW-1185">Reference proteome</keyword>
<dbReference type="GO" id="GO:0006606">
    <property type="term" value="P:protein import into nucleus"/>
    <property type="evidence" value="ECO:0007669"/>
    <property type="project" value="TreeGrafter"/>
</dbReference>